<gene>
    <name evidence="1" type="ORF">Tco_0655151</name>
</gene>
<proteinExistence type="predicted"/>
<evidence type="ECO:0000313" key="1">
    <source>
        <dbReference type="EMBL" id="GJS60367.1"/>
    </source>
</evidence>
<dbReference type="Proteomes" id="UP001151760">
    <property type="component" value="Unassembled WGS sequence"/>
</dbReference>
<protein>
    <submittedName>
        <fullName evidence="1">Uncharacterized protein</fullName>
    </submittedName>
</protein>
<accession>A0ABQ4X5I4</accession>
<sequence>MEILPLSTSNSTAVGNDVGVHLSSSVVKATCSYFKLKDIFKASIKELKKTMNIQDTLSDALNKQDFPQKTSSIRLQEDQVEDLYGSLNDTTLPVNTNIRSGSGLDSGFPSLVDTTGTIHTQDGAHGIHSHTCANEENMDDDTKVKLHSVPVTTFSEDGLSSIATILANVELKDTIVVAMPNIVAEDFYTCNIREECPNNIGSGEEKNLKKPSQNPRGVLFDLKGKPLEKVDSSGDYDSKDEVASVENEIACFLARNDGYGTNSPLEQWKDPYENADYDYDPYDDDMYEGQKIPKKFQSICGNLDIKVKGRKKK</sequence>
<reference evidence="1" key="2">
    <citation type="submission" date="2022-01" db="EMBL/GenBank/DDBJ databases">
        <authorList>
            <person name="Yamashiro T."/>
            <person name="Shiraishi A."/>
            <person name="Satake H."/>
            <person name="Nakayama K."/>
        </authorList>
    </citation>
    <scope>NUCLEOTIDE SEQUENCE</scope>
</reference>
<name>A0ABQ4X5I4_9ASTR</name>
<keyword evidence="2" id="KW-1185">Reference proteome</keyword>
<comment type="caution">
    <text evidence="1">The sequence shown here is derived from an EMBL/GenBank/DDBJ whole genome shotgun (WGS) entry which is preliminary data.</text>
</comment>
<organism evidence="1 2">
    <name type="scientific">Tanacetum coccineum</name>
    <dbReference type="NCBI Taxonomy" id="301880"/>
    <lineage>
        <taxon>Eukaryota</taxon>
        <taxon>Viridiplantae</taxon>
        <taxon>Streptophyta</taxon>
        <taxon>Embryophyta</taxon>
        <taxon>Tracheophyta</taxon>
        <taxon>Spermatophyta</taxon>
        <taxon>Magnoliopsida</taxon>
        <taxon>eudicotyledons</taxon>
        <taxon>Gunneridae</taxon>
        <taxon>Pentapetalae</taxon>
        <taxon>asterids</taxon>
        <taxon>campanulids</taxon>
        <taxon>Asterales</taxon>
        <taxon>Asteraceae</taxon>
        <taxon>Asteroideae</taxon>
        <taxon>Anthemideae</taxon>
        <taxon>Anthemidinae</taxon>
        <taxon>Tanacetum</taxon>
    </lineage>
</organism>
<reference evidence="1" key="1">
    <citation type="journal article" date="2022" name="Int. J. Mol. Sci.">
        <title>Draft Genome of Tanacetum Coccineum: Genomic Comparison of Closely Related Tanacetum-Family Plants.</title>
        <authorList>
            <person name="Yamashiro T."/>
            <person name="Shiraishi A."/>
            <person name="Nakayama K."/>
            <person name="Satake H."/>
        </authorList>
    </citation>
    <scope>NUCLEOTIDE SEQUENCE</scope>
</reference>
<evidence type="ECO:0000313" key="2">
    <source>
        <dbReference type="Proteomes" id="UP001151760"/>
    </source>
</evidence>
<dbReference type="EMBL" id="BQNB010009216">
    <property type="protein sequence ID" value="GJS60367.1"/>
    <property type="molecule type" value="Genomic_DNA"/>
</dbReference>